<proteinExistence type="predicted"/>
<dbReference type="EMBL" id="PGCJ01000018">
    <property type="protein sequence ID" value="PLW56707.1"/>
    <property type="molecule type" value="Genomic_DNA"/>
</dbReference>
<comment type="caution">
    <text evidence="2">The sequence shown here is derived from an EMBL/GenBank/DDBJ whole genome shotgun (WGS) entry which is preliminary data.</text>
</comment>
<dbReference type="OrthoDB" id="2503998at2759"/>
<feature type="domain" description="Tet-like 2OG-Fe(II) oxygenase" evidence="1">
    <location>
        <begin position="1"/>
        <end position="154"/>
    </location>
</feature>
<dbReference type="Proteomes" id="UP000235388">
    <property type="component" value="Unassembled WGS sequence"/>
</dbReference>
<evidence type="ECO:0000259" key="1">
    <source>
        <dbReference type="Pfam" id="PF20515"/>
    </source>
</evidence>
<evidence type="ECO:0000313" key="3">
    <source>
        <dbReference type="Proteomes" id="UP000235388"/>
    </source>
</evidence>
<evidence type="ECO:0000313" key="2">
    <source>
        <dbReference type="EMBL" id="PLW56707.1"/>
    </source>
</evidence>
<accession>A0A2N5W398</accession>
<sequence>MFAIGWQKCMEAFELIGRYCNKKAIQQSRDNYDRTMKSSCNASDVLGQMFEQLANVAFEENKTPMDSNHIPGFACLEFDAPLNKFNCAPNLTSTKNQFFNQLHKDGKDISDFALEVFIPILKRTGRLAHPVENYDVTGGRFVFPDHRCGIDFAEKGLINQKTATTSKSIEDGSIQERPANKLKDPKDMFVGGHNYLMGDASDVSRFRLLSILELMQKAINRAIWVTAIP</sequence>
<organism evidence="2 3">
    <name type="scientific">Puccinia coronata f. sp. avenae</name>
    <dbReference type="NCBI Taxonomy" id="200324"/>
    <lineage>
        <taxon>Eukaryota</taxon>
        <taxon>Fungi</taxon>
        <taxon>Dikarya</taxon>
        <taxon>Basidiomycota</taxon>
        <taxon>Pucciniomycotina</taxon>
        <taxon>Pucciniomycetes</taxon>
        <taxon>Pucciniales</taxon>
        <taxon>Pucciniaceae</taxon>
        <taxon>Puccinia</taxon>
    </lineage>
</organism>
<reference evidence="2 3" key="1">
    <citation type="submission" date="2017-11" db="EMBL/GenBank/DDBJ databases">
        <title>De novo assembly and phasing of dikaryotic genomes from two isolates of Puccinia coronata f. sp. avenae, the causal agent of oat crown rust.</title>
        <authorList>
            <person name="Miller M.E."/>
            <person name="Zhang Y."/>
            <person name="Omidvar V."/>
            <person name="Sperschneider J."/>
            <person name="Schwessinger B."/>
            <person name="Raley C."/>
            <person name="Palmer J.M."/>
            <person name="Garnica D."/>
            <person name="Upadhyaya N."/>
            <person name="Rathjen J."/>
            <person name="Taylor J.M."/>
            <person name="Park R.F."/>
            <person name="Dodds P.N."/>
            <person name="Hirsch C.D."/>
            <person name="Kianian S.F."/>
            <person name="Figueroa M."/>
        </authorList>
    </citation>
    <scope>NUCLEOTIDE SEQUENCE [LARGE SCALE GENOMIC DNA]</scope>
    <source>
        <strain evidence="2">12NC29</strain>
    </source>
</reference>
<dbReference type="AlphaFoldDB" id="A0A2N5W398"/>
<dbReference type="InterPro" id="IPR046798">
    <property type="entry name" value="2OG-FeII_Oxy_6"/>
</dbReference>
<keyword evidence="3" id="KW-1185">Reference proteome</keyword>
<gene>
    <name evidence="2" type="ORF">PCANC_05172</name>
</gene>
<name>A0A2N5W398_9BASI</name>
<dbReference type="Pfam" id="PF20515">
    <property type="entry name" value="2OG-FeII_Oxy_6"/>
    <property type="match status" value="1"/>
</dbReference>
<protein>
    <recommendedName>
        <fullName evidence="1">Tet-like 2OG-Fe(II) oxygenase domain-containing protein</fullName>
    </recommendedName>
</protein>